<name>A0A0L7R7A7_9HYME</name>
<organism evidence="1 2">
    <name type="scientific">Habropoda laboriosa</name>
    <dbReference type="NCBI Taxonomy" id="597456"/>
    <lineage>
        <taxon>Eukaryota</taxon>
        <taxon>Metazoa</taxon>
        <taxon>Ecdysozoa</taxon>
        <taxon>Arthropoda</taxon>
        <taxon>Hexapoda</taxon>
        <taxon>Insecta</taxon>
        <taxon>Pterygota</taxon>
        <taxon>Neoptera</taxon>
        <taxon>Endopterygota</taxon>
        <taxon>Hymenoptera</taxon>
        <taxon>Apocrita</taxon>
        <taxon>Aculeata</taxon>
        <taxon>Apoidea</taxon>
        <taxon>Anthophila</taxon>
        <taxon>Apidae</taxon>
        <taxon>Habropoda</taxon>
    </lineage>
</organism>
<accession>A0A0L7R7A7</accession>
<keyword evidence="2" id="KW-1185">Reference proteome</keyword>
<evidence type="ECO:0000313" key="1">
    <source>
        <dbReference type="EMBL" id="KOC66641.1"/>
    </source>
</evidence>
<dbReference type="AlphaFoldDB" id="A0A0L7R7A7"/>
<gene>
    <name evidence="1" type="ORF">WH47_00949</name>
</gene>
<dbReference type="EMBL" id="KQ414645">
    <property type="protein sequence ID" value="KOC66641.1"/>
    <property type="molecule type" value="Genomic_DNA"/>
</dbReference>
<sequence length="84" mass="8953">QGTGWTGVVNGRALGHKRLYCAQCASNTDIGKLLVPFSATPNPHTRLHSILQPKRISANPGKYGWPNSAKSLIGNIRESQSGNG</sequence>
<reference evidence="1 2" key="1">
    <citation type="submission" date="2015-07" db="EMBL/GenBank/DDBJ databases">
        <title>The genome of Habropoda laboriosa.</title>
        <authorList>
            <person name="Pan H."/>
            <person name="Kapheim K."/>
        </authorList>
    </citation>
    <scope>NUCLEOTIDE SEQUENCE [LARGE SCALE GENOMIC DNA]</scope>
    <source>
        <strain evidence="1">0110345459</strain>
    </source>
</reference>
<proteinExistence type="predicted"/>
<feature type="non-terminal residue" evidence="1">
    <location>
        <position position="1"/>
    </location>
</feature>
<evidence type="ECO:0000313" key="2">
    <source>
        <dbReference type="Proteomes" id="UP000053825"/>
    </source>
</evidence>
<protein>
    <submittedName>
        <fullName evidence="1">Uncharacterized protein</fullName>
    </submittedName>
</protein>
<dbReference type="Proteomes" id="UP000053825">
    <property type="component" value="Unassembled WGS sequence"/>
</dbReference>